<accession>A0ACA9KZZ4</accession>
<gene>
    <name evidence="1" type="ORF">ACOLOM_LOCUS2684</name>
</gene>
<evidence type="ECO:0000313" key="2">
    <source>
        <dbReference type="Proteomes" id="UP000789525"/>
    </source>
</evidence>
<sequence length="230" mass="25756">MRELKHFPVKVDFPVYCAGFNPAGDVLLGGGGGSQNSGVKNKLALYKLDIAKDTFERIVEIELNKNEDAPTCMTFHNEDNIVACGINSSAEDIEAGKNRNCRIFRYSNDKIELTNMVQTITSTSTEDYQKVIAFSRDNKLLATGGTDSKLTILKYPLLEAAFPPVNFDRQEVYDLDFNPTGDQIAVASPKVLQILSTKDGVYSKMECHHMGKKYDEDRLEKTNHHVRNEV</sequence>
<reference evidence="1" key="1">
    <citation type="submission" date="2021-06" db="EMBL/GenBank/DDBJ databases">
        <authorList>
            <person name="Kallberg Y."/>
            <person name="Tangrot J."/>
            <person name="Rosling A."/>
        </authorList>
    </citation>
    <scope>NUCLEOTIDE SEQUENCE</scope>
    <source>
        <strain evidence="1">CL356</strain>
    </source>
</reference>
<keyword evidence="2" id="KW-1185">Reference proteome</keyword>
<dbReference type="Proteomes" id="UP000789525">
    <property type="component" value="Unassembled WGS sequence"/>
</dbReference>
<protein>
    <submittedName>
        <fullName evidence="1">12389_t:CDS:1</fullName>
    </submittedName>
</protein>
<evidence type="ECO:0000313" key="1">
    <source>
        <dbReference type="EMBL" id="CAG8498302.1"/>
    </source>
</evidence>
<name>A0ACA9KZZ4_9GLOM</name>
<organism evidence="1 2">
    <name type="scientific">Acaulospora colombiana</name>
    <dbReference type="NCBI Taxonomy" id="27376"/>
    <lineage>
        <taxon>Eukaryota</taxon>
        <taxon>Fungi</taxon>
        <taxon>Fungi incertae sedis</taxon>
        <taxon>Mucoromycota</taxon>
        <taxon>Glomeromycotina</taxon>
        <taxon>Glomeromycetes</taxon>
        <taxon>Diversisporales</taxon>
        <taxon>Acaulosporaceae</taxon>
        <taxon>Acaulospora</taxon>
    </lineage>
</organism>
<comment type="caution">
    <text evidence="1">The sequence shown here is derived from an EMBL/GenBank/DDBJ whole genome shotgun (WGS) entry which is preliminary data.</text>
</comment>
<dbReference type="EMBL" id="CAJVPT010003641">
    <property type="protein sequence ID" value="CAG8498302.1"/>
    <property type="molecule type" value="Genomic_DNA"/>
</dbReference>
<proteinExistence type="predicted"/>